<dbReference type="Proteomes" id="UP001521184">
    <property type="component" value="Unassembled WGS sequence"/>
</dbReference>
<sequence>MNWIESAKTPKEALYRANNPPEHLADVLRSTFDHFASETDEVCQVSNTAFNWIMHGYEAVTLGFLDCFLKFEDRYKQGVHNLDEIIRSQPSLFTITFQGDPSPPGRASETESVTKALAPGQYADIILMKKRQVRRKCAYLNQAQVSTCQRELADYLYNNKRDGHKIGIDGVAAKIGIALFCADILVDGSMENTFPESNLMRYAQNHVCRHIKDTTPTRKHALKMAGSICRTFSDPECLKRWTSGAASSILEFFQQADVSMRILEWFDELEEGSLSEPHLQWAKDILRLHFGDQWHIIWQIDG</sequence>
<gene>
    <name evidence="1" type="ORF">SLS58_009702</name>
</gene>
<accession>A0ABR3TB66</accession>
<organism evidence="1 2">
    <name type="scientific">Diplodia intermedia</name>
    <dbReference type="NCBI Taxonomy" id="856260"/>
    <lineage>
        <taxon>Eukaryota</taxon>
        <taxon>Fungi</taxon>
        <taxon>Dikarya</taxon>
        <taxon>Ascomycota</taxon>
        <taxon>Pezizomycotina</taxon>
        <taxon>Dothideomycetes</taxon>
        <taxon>Dothideomycetes incertae sedis</taxon>
        <taxon>Botryosphaeriales</taxon>
        <taxon>Botryosphaeriaceae</taxon>
        <taxon>Diplodia</taxon>
    </lineage>
</organism>
<keyword evidence="2" id="KW-1185">Reference proteome</keyword>
<proteinExistence type="predicted"/>
<evidence type="ECO:0000313" key="2">
    <source>
        <dbReference type="Proteomes" id="UP001521184"/>
    </source>
</evidence>
<name>A0ABR3TB66_9PEZI</name>
<evidence type="ECO:0000313" key="1">
    <source>
        <dbReference type="EMBL" id="KAL1636648.1"/>
    </source>
</evidence>
<dbReference type="EMBL" id="JAKEKT020000099">
    <property type="protein sequence ID" value="KAL1636648.1"/>
    <property type="molecule type" value="Genomic_DNA"/>
</dbReference>
<reference evidence="1 2" key="1">
    <citation type="journal article" date="2023" name="Plant Dis.">
        <title>First Report of Diplodia intermedia Causing Canker and Dieback Diseases on Apple Trees in Canada.</title>
        <authorList>
            <person name="Ellouze W."/>
            <person name="Ilyukhin E."/>
            <person name="Sulman M."/>
            <person name="Ali S."/>
        </authorList>
    </citation>
    <scope>NUCLEOTIDE SEQUENCE [LARGE SCALE GENOMIC DNA]</scope>
    <source>
        <strain evidence="1 2">M45-28</strain>
    </source>
</reference>
<comment type="caution">
    <text evidence="1">The sequence shown here is derived from an EMBL/GenBank/DDBJ whole genome shotgun (WGS) entry which is preliminary data.</text>
</comment>
<protein>
    <submittedName>
        <fullName evidence="1">Uncharacterized protein</fullName>
    </submittedName>
</protein>